<dbReference type="OrthoDB" id="1920326at2759"/>
<keyword evidence="1" id="KW-0540">Nuclease</keyword>
<accession>C1MNM7</accession>
<dbReference type="GO" id="GO:0003676">
    <property type="term" value="F:nucleic acid binding"/>
    <property type="evidence" value="ECO:0007669"/>
    <property type="project" value="InterPro"/>
</dbReference>
<dbReference type="AlphaFoldDB" id="C1MNM7"/>
<feature type="domain" description="3'-5' exonuclease" evidence="3">
    <location>
        <begin position="89"/>
        <end position="260"/>
    </location>
</feature>
<dbReference type="GO" id="GO:0008408">
    <property type="term" value="F:3'-5' exonuclease activity"/>
    <property type="evidence" value="ECO:0007669"/>
    <property type="project" value="InterPro"/>
</dbReference>
<gene>
    <name evidence="4" type="ORF">MICPUCDRAFT_55961</name>
</gene>
<proteinExistence type="predicted"/>
<dbReference type="InterPro" id="IPR002562">
    <property type="entry name" value="3'-5'_exonuclease_dom"/>
</dbReference>
<dbReference type="InterPro" id="IPR012337">
    <property type="entry name" value="RNaseH-like_sf"/>
</dbReference>
<dbReference type="GeneID" id="9682086"/>
<evidence type="ECO:0000256" key="2">
    <source>
        <dbReference type="ARBA" id="ARBA00022801"/>
    </source>
</evidence>
<dbReference type="PANTHER" id="PTHR13620:SF104">
    <property type="entry name" value="EXONUCLEASE 3'-5' DOMAIN-CONTAINING PROTEIN 2"/>
    <property type="match status" value="1"/>
</dbReference>
<name>C1MNM7_MICPC</name>
<reference evidence="4 5" key="1">
    <citation type="journal article" date="2009" name="Science">
        <title>Green evolution and dynamic adaptations revealed by genomes of the marine picoeukaryotes Micromonas.</title>
        <authorList>
            <person name="Worden A.Z."/>
            <person name="Lee J.H."/>
            <person name="Mock T."/>
            <person name="Rouze P."/>
            <person name="Simmons M.P."/>
            <person name="Aerts A.L."/>
            <person name="Allen A.E."/>
            <person name="Cuvelier M.L."/>
            <person name="Derelle E."/>
            <person name="Everett M.V."/>
            <person name="Foulon E."/>
            <person name="Grimwood J."/>
            <person name="Gundlach H."/>
            <person name="Henrissat B."/>
            <person name="Napoli C."/>
            <person name="McDonald S.M."/>
            <person name="Parker M.S."/>
            <person name="Rombauts S."/>
            <person name="Salamov A."/>
            <person name="Von Dassow P."/>
            <person name="Badger J.H."/>
            <person name="Coutinho P.M."/>
            <person name="Demir E."/>
            <person name="Dubchak I."/>
            <person name="Gentemann C."/>
            <person name="Eikrem W."/>
            <person name="Gready J.E."/>
            <person name="John U."/>
            <person name="Lanier W."/>
            <person name="Lindquist E.A."/>
            <person name="Lucas S."/>
            <person name="Mayer K.F."/>
            <person name="Moreau H."/>
            <person name="Not F."/>
            <person name="Otillar R."/>
            <person name="Panaud O."/>
            <person name="Pangilinan J."/>
            <person name="Paulsen I."/>
            <person name="Piegu B."/>
            <person name="Poliakov A."/>
            <person name="Robbens S."/>
            <person name="Schmutz J."/>
            <person name="Toulza E."/>
            <person name="Wyss T."/>
            <person name="Zelensky A."/>
            <person name="Zhou K."/>
            <person name="Armbrust E.V."/>
            <person name="Bhattacharya D."/>
            <person name="Goodenough U.W."/>
            <person name="Van de Peer Y."/>
            <person name="Grigoriev I.V."/>
        </authorList>
    </citation>
    <scope>NUCLEOTIDE SEQUENCE [LARGE SCALE GENOMIC DNA]</scope>
    <source>
        <strain evidence="4 5">CCMP1545</strain>
    </source>
</reference>
<sequence length="297" mass="31942">MPPRAPGPPDDVFLVPVVTECGTCASVVACQWDGVDGNWFCRGCWLEIGGRGPDPSWPDATVVCTRDQAHAAEATRAWRAGLDDDDAEALPVGFDVEWKPNYVRGEPPNRVALLQLHARGLSVLTRLVGHATLHADILALMTHPNVILVGVGVKQDVRKLARDFPGGGGGDAAATTTTTKTTKTTTTVRVAELADVARRLGHEGGCGLKALALANDVSTSHKTKRLTMTNWEKPTLSPPEVRYGSQDASLGVDVAEKLRRSAARAGGDVARRVSRRARRDARVGRVTIRVSKRRRVE</sequence>
<dbReference type="GO" id="GO:0006139">
    <property type="term" value="P:nucleobase-containing compound metabolic process"/>
    <property type="evidence" value="ECO:0007669"/>
    <property type="project" value="InterPro"/>
</dbReference>
<dbReference type="SUPFAM" id="SSF53098">
    <property type="entry name" value="Ribonuclease H-like"/>
    <property type="match status" value="1"/>
</dbReference>
<dbReference type="EMBL" id="GG663737">
    <property type="protein sequence ID" value="EEH58780.1"/>
    <property type="molecule type" value="Genomic_DNA"/>
</dbReference>
<dbReference type="GO" id="GO:0005737">
    <property type="term" value="C:cytoplasm"/>
    <property type="evidence" value="ECO:0007669"/>
    <property type="project" value="TreeGrafter"/>
</dbReference>
<evidence type="ECO:0000313" key="4">
    <source>
        <dbReference type="EMBL" id="EEH58780.1"/>
    </source>
</evidence>
<dbReference type="KEGG" id="mpp:MICPUCDRAFT_55961"/>
<dbReference type="CDD" id="cd06141">
    <property type="entry name" value="WRN_exo"/>
    <property type="match status" value="1"/>
</dbReference>
<dbReference type="Gene3D" id="3.30.420.10">
    <property type="entry name" value="Ribonuclease H-like superfamily/Ribonuclease H"/>
    <property type="match status" value="1"/>
</dbReference>
<keyword evidence="2" id="KW-0378">Hydrolase</keyword>
<evidence type="ECO:0000256" key="1">
    <source>
        <dbReference type="ARBA" id="ARBA00022722"/>
    </source>
</evidence>
<evidence type="ECO:0000313" key="5">
    <source>
        <dbReference type="Proteomes" id="UP000001876"/>
    </source>
</evidence>
<dbReference type="eggNOG" id="KOG4373">
    <property type="taxonomic scope" value="Eukaryota"/>
</dbReference>
<organism evidence="5">
    <name type="scientific">Micromonas pusilla (strain CCMP1545)</name>
    <name type="common">Picoplanktonic green alga</name>
    <dbReference type="NCBI Taxonomy" id="564608"/>
    <lineage>
        <taxon>Eukaryota</taxon>
        <taxon>Viridiplantae</taxon>
        <taxon>Chlorophyta</taxon>
        <taxon>Mamiellophyceae</taxon>
        <taxon>Mamiellales</taxon>
        <taxon>Mamiellaceae</taxon>
        <taxon>Micromonas</taxon>
    </lineage>
</organism>
<dbReference type="Proteomes" id="UP000001876">
    <property type="component" value="Unassembled WGS sequence"/>
</dbReference>
<dbReference type="Pfam" id="PF01612">
    <property type="entry name" value="DNA_pol_A_exo1"/>
    <property type="match status" value="1"/>
</dbReference>
<keyword evidence="5" id="KW-1185">Reference proteome</keyword>
<dbReference type="PANTHER" id="PTHR13620">
    <property type="entry name" value="3-5 EXONUCLEASE"/>
    <property type="match status" value="1"/>
</dbReference>
<dbReference type="InterPro" id="IPR051132">
    <property type="entry name" value="3-5_Exonuclease_domain"/>
</dbReference>
<evidence type="ECO:0000259" key="3">
    <source>
        <dbReference type="Pfam" id="PF01612"/>
    </source>
</evidence>
<protein>
    <submittedName>
        <fullName evidence="4">Predicted protein</fullName>
    </submittedName>
</protein>
<dbReference type="RefSeq" id="XP_003057135.1">
    <property type="nucleotide sequence ID" value="XM_003057089.1"/>
</dbReference>
<dbReference type="GO" id="GO:0005634">
    <property type="term" value="C:nucleus"/>
    <property type="evidence" value="ECO:0007669"/>
    <property type="project" value="TreeGrafter"/>
</dbReference>
<dbReference type="InterPro" id="IPR036397">
    <property type="entry name" value="RNaseH_sf"/>
</dbReference>